<keyword evidence="3" id="KW-1185">Reference proteome</keyword>
<feature type="region of interest" description="Disordered" evidence="1">
    <location>
        <begin position="482"/>
        <end position="534"/>
    </location>
</feature>
<protein>
    <submittedName>
        <fullName evidence="2">Uncharacterized protein</fullName>
    </submittedName>
</protein>
<comment type="caution">
    <text evidence="2">The sequence shown here is derived from an EMBL/GenBank/DDBJ whole genome shotgun (WGS) entry which is preliminary data.</text>
</comment>
<dbReference type="EMBL" id="CAKOGP040000446">
    <property type="protein sequence ID" value="CAJ1935195.1"/>
    <property type="molecule type" value="Genomic_DNA"/>
</dbReference>
<reference evidence="2" key="1">
    <citation type="submission" date="2023-08" db="EMBL/GenBank/DDBJ databases">
        <authorList>
            <person name="Audoor S."/>
            <person name="Bilcke G."/>
        </authorList>
    </citation>
    <scope>NUCLEOTIDE SEQUENCE</scope>
</reference>
<dbReference type="Proteomes" id="UP001295423">
    <property type="component" value="Unassembled WGS sequence"/>
</dbReference>
<feature type="region of interest" description="Disordered" evidence="1">
    <location>
        <begin position="611"/>
        <end position="631"/>
    </location>
</feature>
<feature type="compositionally biased region" description="Basic and acidic residues" evidence="1">
    <location>
        <begin position="213"/>
        <end position="227"/>
    </location>
</feature>
<accession>A0AAD2FEM4</accession>
<feature type="compositionally biased region" description="Polar residues" evidence="1">
    <location>
        <begin position="483"/>
        <end position="496"/>
    </location>
</feature>
<feature type="region of interest" description="Disordered" evidence="1">
    <location>
        <begin position="199"/>
        <end position="232"/>
    </location>
</feature>
<dbReference type="AlphaFoldDB" id="A0AAD2FEM4"/>
<evidence type="ECO:0000313" key="3">
    <source>
        <dbReference type="Proteomes" id="UP001295423"/>
    </source>
</evidence>
<feature type="compositionally biased region" description="Low complexity" evidence="1">
    <location>
        <begin position="128"/>
        <end position="142"/>
    </location>
</feature>
<evidence type="ECO:0000313" key="2">
    <source>
        <dbReference type="EMBL" id="CAJ1935195.1"/>
    </source>
</evidence>
<feature type="region of interest" description="Disordered" evidence="1">
    <location>
        <begin position="65"/>
        <end position="155"/>
    </location>
</feature>
<proteinExistence type="predicted"/>
<gene>
    <name evidence="2" type="ORF">CYCCA115_LOCUS4531</name>
</gene>
<organism evidence="2 3">
    <name type="scientific">Cylindrotheca closterium</name>
    <dbReference type="NCBI Taxonomy" id="2856"/>
    <lineage>
        <taxon>Eukaryota</taxon>
        <taxon>Sar</taxon>
        <taxon>Stramenopiles</taxon>
        <taxon>Ochrophyta</taxon>
        <taxon>Bacillariophyta</taxon>
        <taxon>Bacillariophyceae</taxon>
        <taxon>Bacillariophycidae</taxon>
        <taxon>Bacillariales</taxon>
        <taxon>Bacillariaceae</taxon>
        <taxon>Cylindrotheca</taxon>
    </lineage>
</organism>
<feature type="compositionally biased region" description="Basic and acidic residues" evidence="1">
    <location>
        <begin position="619"/>
        <end position="631"/>
    </location>
</feature>
<sequence>MTDPFENCSPLLRMRQGGFLKEGKIHDGTLGVLKFTTSSLQEVAYESVDNYPAILRMRERRDPINSLEDSESSNAPLVKDNTMVRGCRQRSDARTPYYEDESSSSNSNDRGSDSETATEEAESDKTESNNSSESSNGSTFESLPNMRVPTGRTQPNLIIPSAMSLEDENNKYAFADPIQEISITESNILESFSMHSYSRCSRDTFDDDEDEKGTETPPRRAREEKNIAKTPSSPLEASIMAMDAYYKNVLARPTKQTIDPRIEEMKQIMLVFWKQDQTSATALFSISWQLSRRYLSIAASPAQPEHVDNSNAETSLIQYFNASNDDPLWRSFQRFFANQGTIIIPQYLCPSSVEDFMIFDWGNEIEGMESDEISDSYGEIDELLTVDRVLSLEDFDDDEIFKFRNFIEAEDKHSNNEVDNDDDGDIHPTLSGEDGVFEFRGCVNNNHYVFESQSSSMANHDSNIAQPAAYEPFSKLEKIVEEVSSNAETESNATSVSKDDGIRPAINDDADPAASPTQATVEKDSRSTDSSLFPDSLDNMLMMIPNKSVVDDGAISVEESQDDTFEQSHEDAENNGDWGNAYSSSAKHNKMTNMPIEAAFDMAIKGVRSIHSENNSTKEVTRRGTKDGSLRSRDALSVASEQTNVTHDCVSENLVDRFLTTLEIALCLR</sequence>
<evidence type="ECO:0000256" key="1">
    <source>
        <dbReference type="SAM" id="MobiDB-lite"/>
    </source>
</evidence>
<name>A0AAD2FEM4_9STRA</name>